<protein>
    <submittedName>
        <fullName evidence="2">Uncharacterized protein</fullName>
    </submittedName>
</protein>
<feature type="compositionally biased region" description="Basic and acidic residues" evidence="1">
    <location>
        <begin position="170"/>
        <end position="195"/>
    </location>
</feature>
<organism evidence="2 3">
    <name type="scientific">Capsicum baccatum</name>
    <name type="common">Peruvian pepper</name>
    <dbReference type="NCBI Taxonomy" id="33114"/>
    <lineage>
        <taxon>Eukaryota</taxon>
        <taxon>Viridiplantae</taxon>
        <taxon>Streptophyta</taxon>
        <taxon>Embryophyta</taxon>
        <taxon>Tracheophyta</taxon>
        <taxon>Spermatophyta</taxon>
        <taxon>Magnoliopsida</taxon>
        <taxon>eudicotyledons</taxon>
        <taxon>Gunneridae</taxon>
        <taxon>Pentapetalae</taxon>
        <taxon>asterids</taxon>
        <taxon>lamiids</taxon>
        <taxon>Solanales</taxon>
        <taxon>Solanaceae</taxon>
        <taxon>Solanoideae</taxon>
        <taxon>Capsiceae</taxon>
        <taxon>Capsicum</taxon>
    </lineage>
</organism>
<name>A0A2G2VYM9_CAPBA</name>
<gene>
    <name evidence="2" type="ORF">CQW23_21655</name>
</gene>
<dbReference type="Proteomes" id="UP000224567">
    <property type="component" value="Unassembled WGS sequence"/>
</dbReference>
<evidence type="ECO:0000256" key="1">
    <source>
        <dbReference type="SAM" id="MobiDB-lite"/>
    </source>
</evidence>
<keyword evidence="3" id="KW-1185">Reference proteome</keyword>
<comment type="caution">
    <text evidence="2">The sequence shown here is derived from an EMBL/GenBank/DDBJ whole genome shotgun (WGS) entry which is preliminary data.</text>
</comment>
<dbReference type="EMBL" id="MLFT02000009">
    <property type="protein sequence ID" value="PHT38082.1"/>
    <property type="molecule type" value="Genomic_DNA"/>
</dbReference>
<dbReference type="AlphaFoldDB" id="A0A2G2VYM9"/>
<dbReference type="STRING" id="33114.A0A2G2VYM9"/>
<reference evidence="2 3" key="1">
    <citation type="journal article" date="2017" name="Genome Biol.">
        <title>New reference genome sequences of hot pepper reveal the massive evolution of plant disease-resistance genes by retroduplication.</title>
        <authorList>
            <person name="Kim S."/>
            <person name="Park J."/>
            <person name="Yeom S.I."/>
            <person name="Kim Y.M."/>
            <person name="Seo E."/>
            <person name="Kim K.T."/>
            <person name="Kim M.S."/>
            <person name="Lee J.M."/>
            <person name="Cheong K."/>
            <person name="Shin H.S."/>
            <person name="Kim S.B."/>
            <person name="Han K."/>
            <person name="Lee J."/>
            <person name="Park M."/>
            <person name="Lee H.A."/>
            <person name="Lee H.Y."/>
            <person name="Lee Y."/>
            <person name="Oh S."/>
            <person name="Lee J.H."/>
            <person name="Choi E."/>
            <person name="Choi E."/>
            <person name="Lee S.E."/>
            <person name="Jeon J."/>
            <person name="Kim H."/>
            <person name="Choi G."/>
            <person name="Song H."/>
            <person name="Lee J."/>
            <person name="Lee S.C."/>
            <person name="Kwon J.K."/>
            <person name="Lee H.Y."/>
            <person name="Koo N."/>
            <person name="Hong Y."/>
            <person name="Kim R.W."/>
            <person name="Kang W.H."/>
            <person name="Huh J.H."/>
            <person name="Kang B.C."/>
            <person name="Yang T.J."/>
            <person name="Lee Y.H."/>
            <person name="Bennetzen J.L."/>
            <person name="Choi D."/>
        </authorList>
    </citation>
    <scope>NUCLEOTIDE SEQUENCE [LARGE SCALE GENOMIC DNA]</scope>
    <source>
        <strain evidence="3">cv. PBC81</strain>
    </source>
</reference>
<evidence type="ECO:0000313" key="3">
    <source>
        <dbReference type="Proteomes" id="UP000224567"/>
    </source>
</evidence>
<feature type="region of interest" description="Disordered" evidence="1">
    <location>
        <begin position="170"/>
        <end position="199"/>
    </location>
</feature>
<reference evidence="3" key="2">
    <citation type="journal article" date="2017" name="J. Anim. Genet.">
        <title>Multiple reference genome sequences of hot pepper reveal the massive evolution of plant disease resistance genes by retroduplication.</title>
        <authorList>
            <person name="Kim S."/>
            <person name="Park J."/>
            <person name="Yeom S.-I."/>
            <person name="Kim Y.-M."/>
            <person name="Seo E."/>
            <person name="Kim K.-T."/>
            <person name="Kim M.-S."/>
            <person name="Lee J.M."/>
            <person name="Cheong K."/>
            <person name="Shin H.-S."/>
            <person name="Kim S.-B."/>
            <person name="Han K."/>
            <person name="Lee J."/>
            <person name="Park M."/>
            <person name="Lee H.-A."/>
            <person name="Lee H.-Y."/>
            <person name="Lee Y."/>
            <person name="Oh S."/>
            <person name="Lee J.H."/>
            <person name="Choi E."/>
            <person name="Choi E."/>
            <person name="Lee S.E."/>
            <person name="Jeon J."/>
            <person name="Kim H."/>
            <person name="Choi G."/>
            <person name="Song H."/>
            <person name="Lee J."/>
            <person name="Lee S.-C."/>
            <person name="Kwon J.-K."/>
            <person name="Lee H.-Y."/>
            <person name="Koo N."/>
            <person name="Hong Y."/>
            <person name="Kim R.W."/>
            <person name="Kang W.-H."/>
            <person name="Huh J.H."/>
            <person name="Kang B.-C."/>
            <person name="Yang T.-J."/>
            <person name="Lee Y.-H."/>
            <person name="Bennetzen J.L."/>
            <person name="Choi D."/>
        </authorList>
    </citation>
    <scope>NUCLEOTIDE SEQUENCE [LARGE SCALE GENOMIC DNA]</scope>
    <source>
        <strain evidence="3">cv. PBC81</strain>
    </source>
</reference>
<dbReference type="OrthoDB" id="1432821at2759"/>
<accession>A0A2G2VYM9</accession>
<proteinExistence type="predicted"/>
<evidence type="ECO:0000313" key="2">
    <source>
        <dbReference type="EMBL" id="PHT38082.1"/>
    </source>
</evidence>
<sequence>MVELNGDGQGSDNGSNLLDKISEHLTEDQELAISYGISLKILAHPNDAIGKKFGSEHSGCMRGLGGNVCPSKAFGMSKNSHLDLGSLSSISRLRVEDLEKQMSLGETNVVDDSGDVEEGATQNPWQIGVHHHPSEDGEPWEVEAPIPIRRSTRVPKPNPKYANATILEEVDSKEPETFEEASQKPERTKTMKEENSTLEQNQTWDLVLKSREVKPISYKWI</sequence>